<gene>
    <name evidence="1" type="ORF">UJA718_LOCUS44381</name>
    <name evidence="2" type="ORF">UJA718_LOCUS44385</name>
</gene>
<evidence type="ECO:0000313" key="3">
    <source>
        <dbReference type="Proteomes" id="UP000663873"/>
    </source>
</evidence>
<accession>A0A821TEP3</accession>
<keyword evidence="3" id="KW-1185">Reference proteome</keyword>
<organism evidence="1 3">
    <name type="scientific">Rotaria socialis</name>
    <dbReference type="NCBI Taxonomy" id="392032"/>
    <lineage>
        <taxon>Eukaryota</taxon>
        <taxon>Metazoa</taxon>
        <taxon>Spiralia</taxon>
        <taxon>Gnathifera</taxon>
        <taxon>Rotifera</taxon>
        <taxon>Eurotatoria</taxon>
        <taxon>Bdelloidea</taxon>
        <taxon>Philodinida</taxon>
        <taxon>Philodinidae</taxon>
        <taxon>Rotaria</taxon>
    </lineage>
</organism>
<reference evidence="1" key="1">
    <citation type="submission" date="2021-02" db="EMBL/GenBank/DDBJ databases">
        <authorList>
            <person name="Nowell W R."/>
        </authorList>
    </citation>
    <scope>NUCLEOTIDE SEQUENCE</scope>
</reference>
<dbReference type="AlphaFoldDB" id="A0A821TEP3"/>
<name>A0A821TEP3_9BILA</name>
<dbReference type="Proteomes" id="UP000663873">
    <property type="component" value="Unassembled WGS sequence"/>
</dbReference>
<dbReference type="EMBL" id="CAJOBP010068137">
    <property type="protein sequence ID" value="CAF4873471.1"/>
    <property type="molecule type" value="Genomic_DNA"/>
</dbReference>
<comment type="caution">
    <text evidence="1">The sequence shown here is derived from an EMBL/GenBank/DDBJ whole genome shotgun (WGS) entry which is preliminary data.</text>
</comment>
<evidence type="ECO:0000313" key="2">
    <source>
        <dbReference type="EMBL" id="CAF4873568.1"/>
    </source>
</evidence>
<evidence type="ECO:0000313" key="1">
    <source>
        <dbReference type="EMBL" id="CAF4873471.1"/>
    </source>
</evidence>
<protein>
    <submittedName>
        <fullName evidence="1">Uncharacterized protein</fullName>
    </submittedName>
</protein>
<proteinExistence type="predicted"/>
<sequence>MGYEIYRRLANGIGIKNKKLKADAYTYLVDPGPDIV</sequence>
<feature type="non-terminal residue" evidence="1">
    <location>
        <position position="36"/>
    </location>
</feature>
<dbReference type="EMBL" id="CAJOBP010068172">
    <property type="protein sequence ID" value="CAF4873568.1"/>
    <property type="molecule type" value="Genomic_DNA"/>
</dbReference>